<evidence type="ECO:0000313" key="2">
    <source>
        <dbReference type="EMBL" id="MBW0476784.1"/>
    </source>
</evidence>
<dbReference type="EMBL" id="AVOT02004587">
    <property type="protein sequence ID" value="MBW0476784.1"/>
    <property type="molecule type" value="Genomic_DNA"/>
</dbReference>
<evidence type="ECO:0000313" key="3">
    <source>
        <dbReference type="Proteomes" id="UP000765509"/>
    </source>
</evidence>
<name>A0A9Q3GRW1_9BASI</name>
<keyword evidence="1" id="KW-0732">Signal</keyword>
<dbReference type="Proteomes" id="UP000765509">
    <property type="component" value="Unassembled WGS sequence"/>
</dbReference>
<sequence>MPPYACAGFLLFFAHKFLHLSRIPTLHMQILMLVQVPNNLNNSLHQGSLPTIPTLPYTGLHTNPKACTGFPQFSQFLRLVQAFDASHANPYACEGSFQFQNSLTPVWAPKASYANPYACTGSQQFKQFLMPGQAPDNSNTSLNM</sequence>
<gene>
    <name evidence="2" type="ORF">O181_016499</name>
</gene>
<protein>
    <submittedName>
        <fullName evidence="2">Uncharacterized protein</fullName>
    </submittedName>
</protein>
<organism evidence="2 3">
    <name type="scientific">Austropuccinia psidii MF-1</name>
    <dbReference type="NCBI Taxonomy" id="1389203"/>
    <lineage>
        <taxon>Eukaryota</taxon>
        <taxon>Fungi</taxon>
        <taxon>Dikarya</taxon>
        <taxon>Basidiomycota</taxon>
        <taxon>Pucciniomycotina</taxon>
        <taxon>Pucciniomycetes</taxon>
        <taxon>Pucciniales</taxon>
        <taxon>Sphaerophragmiaceae</taxon>
        <taxon>Austropuccinia</taxon>
    </lineage>
</organism>
<dbReference type="AlphaFoldDB" id="A0A9Q3GRW1"/>
<comment type="caution">
    <text evidence="2">The sequence shown here is derived from an EMBL/GenBank/DDBJ whole genome shotgun (WGS) entry which is preliminary data.</text>
</comment>
<feature type="signal peptide" evidence="1">
    <location>
        <begin position="1"/>
        <end position="20"/>
    </location>
</feature>
<reference evidence="2" key="1">
    <citation type="submission" date="2021-03" db="EMBL/GenBank/DDBJ databases">
        <title>Draft genome sequence of rust myrtle Austropuccinia psidii MF-1, a brazilian biotype.</title>
        <authorList>
            <person name="Quecine M.C."/>
            <person name="Pachon D.M.R."/>
            <person name="Bonatelli M.L."/>
            <person name="Correr F.H."/>
            <person name="Franceschini L.M."/>
            <person name="Leite T.F."/>
            <person name="Margarido G.R.A."/>
            <person name="Almeida C.A."/>
            <person name="Ferrarezi J.A."/>
            <person name="Labate C.A."/>
        </authorList>
    </citation>
    <scope>NUCLEOTIDE SEQUENCE</scope>
    <source>
        <strain evidence="2">MF-1</strain>
    </source>
</reference>
<accession>A0A9Q3GRW1</accession>
<evidence type="ECO:0000256" key="1">
    <source>
        <dbReference type="SAM" id="SignalP"/>
    </source>
</evidence>
<proteinExistence type="predicted"/>
<keyword evidence="3" id="KW-1185">Reference proteome</keyword>
<feature type="chain" id="PRO_5040237073" evidence="1">
    <location>
        <begin position="21"/>
        <end position="144"/>
    </location>
</feature>